<dbReference type="OMA" id="FCIDGKY"/>
<evidence type="ECO:0000259" key="3">
    <source>
        <dbReference type="PROSITE" id="PS50097"/>
    </source>
</evidence>
<dbReference type="Gene3D" id="2.130.10.30">
    <property type="entry name" value="Regulator of chromosome condensation 1/beta-lactamase-inhibitor protein II"/>
    <property type="match status" value="2"/>
</dbReference>
<organism evidence="4 5">
    <name type="scientific">Dermatophagoides pteronyssinus</name>
    <name type="common">European house dust mite</name>
    <dbReference type="NCBI Taxonomy" id="6956"/>
    <lineage>
        <taxon>Eukaryota</taxon>
        <taxon>Metazoa</taxon>
        <taxon>Ecdysozoa</taxon>
        <taxon>Arthropoda</taxon>
        <taxon>Chelicerata</taxon>
        <taxon>Arachnida</taxon>
        <taxon>Acari</taxon>
        <taxon>Acariformes</taxon>
        <taxon>Sarcoptiformes</taxon>
        <taxon>Astigmata</taxon>
        <taxon>Psoroptidia</taxon>
        <taxon>Analgoidea</taxon>
        <taxon>Pyroglyphidae</taxon>
        <taxon>Dermatophagoidinae</taxon>
        <taxon>Dermatophagoides</taxon>
    </lineage>
</organism>
<dbReference type="PANTHER" id="PTHR22872">
    <property type="entry name" value="BTK-BINDING PROTEIN-RELATED"/>
    <property type="match status" value="1"/>
</dbReference>
<reference evidence="5" key="1">
    <citation type="submission" date="2025-08" db="UniProtKB">
        <authorList>
            <consortium name="RefSeq"/>
        </authorList>
    </citation>
    <scope>IDENTIFICATION</scope>
    <source>
        <strain evidence="5">Airmid</strain>
    </source>
</reference>
<dbReference type="RefSeq" id="XP_027196060.1">
    <property type="nucleotide sequence ID" value="XM_027340259.1"/>
</dbReference>
<dbReference type="Proteomes" id="UP000515146">
    <property type="component" value="Unplaced"/>
</dbReference>
<evidence type="ECO:0000313" key="5">
    <source>
        <dbReference type="RefSeq" id="XP_027196060.1"/>
    </source>
</evidence>
<keyword evidence="4" id="KW-1185">Reference proteome</keyword>
<feature type="repeat" description="RCC1" evidence="2">
    <location>
        <begin position="104"/>
        <end position="151"/>
    </location>
</feature>
<dbReference type="InterPro" id="IPR011333">
    <property type="entry name" value="SKP1/BTB/POZ_sf"/>
</dbReference>
<dbReference type="CDD" id="cd14733">
    <property type="entry name" value="BACK"/>
    <property type="match status" value="1"/>
</dbReference>
<dbReference type="InParanoid" id="A0A6P6XRP1"/>
<dbReference type="PROSITE" id="PS00626">
    <property type="entry name" value="RCC1_2"/>
    <property type="match status" value="1"/>
</dbReference>
<dbReference type="SMART" id="SM00225">
    <property type="entry name" value="BTB"/>
    <property type="match status" value="1"/>
</dbReference>
<dbReference type="InterPro" id="IPR000408">
    <property type="entry name" value="Reg_chr_condens"/>
</dbReference>
<gene>
    <name evidence="5" type="primary">LOC113790573</name>
</gene>
<dbReference type="PROSITE" id="PS50012">
    <property type="entry name" value="RCC1_3"/>
    <property type="match status" value="4"/>
</dbReference>
<dbReference type="OrthoDB" id="10051363at2759"/>
<name>A0A6P6XRP1_DERPT</name>
<keyword evidence="1" id="KW-0677">Repeat</keyword>
<feature type="repeat" description="RCC1" evidence="2">
    <location>
        <begin position="204"/>
        <end position="255"/>
    </location>
</feature>
<proteinExistence type="predicted"/>
<dbReference type="SUPFAM" id="SSF54695">
    <property type="entry name" value="POZ domain"/>
    <property type="match status" value="1"/>
</dbReference>
<feature type="repeat" description="RCC1" evidence="2">
    <location>
        <begin position="152"/>
        <end position="203"/>
    </location>
</feature>
<dbReference type="Pfam" id="PF00415">
    <property type="entry name" value="RCC1"/>
    <property type="match status" value="3"/>
</dbReference>
<feature type="domain" description="BTB" evidence="3">
    <location>
        <begin position="402"/>
        <end position="485"/>
    </location>
</feature>
<dbReference type="InterPro" id="IPR000210">
    <property type="entry name" value="BTB/POZ_dom"/>
</dbReference>
<dbReference type="InterPro" id="IPR009091">
    <property type="entry name" value="RCC1/BLIP-II"/>
</dbReference>
<dbReference type="KEGG" id="dpte:113790573"/>
<accession>A0A6P6XRP1</accession>
<feature type="repeat" description="RCC1" evidence="2">
    <location>
        <begin position="52"/>
        <end position="103"/>
    </location>
</feature>
<dbReference type="PROSITE" id="PS50097">
    <property type="entry name" value="BTB"/>
    <property type="match status" value="1"/>
</dbReference>
<dbReference type="SUPFAM" id="SSF50985">
    <property type="entry name" value="RCC1/BLIP-II"/>
    <property type="match status" value="1"/>
</dbReference>
<evidence type="ECO:0000256" key="1">
    <source>
        <dbReference type="ARBA" id="ARBA00022737"/>
    </source>
</evidence>
<dbReference type="AlphaFoldDB" id="A0A6P6XRP1"/>
<protein>
    <submittedName>
        <fullName evidence="5">RCC1 and BTB domain-containing protein 1-like</fullName>
    </submittedName>
</protein>
<evidence type="ECO:0000313" key="4">
    <source>
        <dbReference type="Proteomes" id="UP000515146"/>
    </source>
</evidence>
<dbReference type="Gene3D" id="3.30.710.10">
    <property type="entry name" value="Potassium Channel Kv1.1, Chain A"/>
    <property type="match status" value="1"/>
</dbReference>
<dbReference type="Pfam" id="PF00651">
    <property type="entry name" value="BTB"/>
    <property type="match status" value="1"/>
</dbReference>
<sequence>MMMIVVKDPRHNQSLLNWPILHRLEHSFLHQIRSFLVFGDRGTEVLIITVNDFIYTFGENKWPSLPLGHRDRIERPEEIVELRKQKIIDIVYGQRHVMARTEVGEIYSWGDNRFGQLGNNTFFESLKPILVGNHIQSLACGSYHTLALTITGQVFAWGRNNYGQIGIGSNHDQLIPVKVSALDNENIRIVKCGSSHSFALTDNGKLYAWGGNSFGQLGLGNCIHQTMPTIVKFSVDVPVKSVACGEYHTLILMITGEIYSCGRNDQWQLGCTQISSSEGSLVPVRISCQDRFESIASHFATNFSAAISTSGYCYVWGDCIQPGEQQQQQQFTSTDIVERSSPIREPRQTPLISMAEAFVHYCRKRVTPFLFDLAYEERIRMRTVGSRLVERLRQSFNDPATSDLEFIIDGQSIYVHQWFLQLSSTYLDRMLSGEWMETISTNENDSKNVNDNGKIRKKIQLRTYSYEVFYAYFRYLYTDILEFPETTSSSEQTLIELLDLANCYLDLELKQKCINMMRHNLCVANCCDYYQLAIRYQLVDFEKEIIIYAYSKIFEICRSVGFKSMSGDLCKALLVAISEMA</sequence>
<dbReference type="InterPro" id="IPR051625">
    <property type="entry name" value="Signaling_Regulatory_Domain"/>
</dbReference>
<evidence type="ECO:0000256" key="2">
    <source>
        <dbReference type="PROSITE-ProRule" id="PRU00235"/>
    </source>
</evidence>
<dbReference type="PRINTS" id="PR00633">
    <property type="entry name" value="RCCNDNSATION"/>
</dbReference>